<evidence type="ECO:0000313" key="4">
    <source>
        <dbReference type="Proteomes" id="UP000460435"/>
    </source>
</evidence>
<reference evidence="3 4" key="1">
    <citation type="submission" date="2019-11" db="EMBL/GenBank/DDBJ databases">
        <authorList>
            <person name="Li X.-J."/>
            <person name="Feng X.-M."/>
        </authorList>
    </citation>
    <scope>NUCLEOTIDE SEQUENCE [LARGE SCALE GENOMIC DNA]</scope>
    <source>
        <strain evidence="3 4">XMNu-373</strain>
    </source>
</reference>
<comment type="caution">
    <text evidence="3">The sequence shown here is derived from an EMBL/GenBank/DDBJ whole genome shotgun (WGS) entry which is preliminary data.</text>
</comment>
<evidence type="ECO:0000256" key="1">
    <source>
        <dbReference type="SAM" id="MobiDB-lite"/>
    </source>
</evidence>
<keyword evidence="2" id="KW-0812">Transmembrane</keyword>
<feature type="transmembrane region" description="Helical" evidence="2">
    <location>
        <begin position="135"/>
        <end position="154"/>
    </location>
</feature>
<feature type="region of interest" description="Disordered" evidence="1">
    <location>
        <begin position="1"/>
        <end position="38"/>
    </location>
</feature>
<dbReference type="EMBL" id="WLZY01000008">
    <property type="protein sequence ID" value="NDL59709.1"/>
    <property type="molecule type" value="Genomic_DNA"/>
</dbReference>
<keyword evidence="2" id="KW-1133">Transmembrane helix</keyword>
<keyword evidence="4" id="KW-1185">Reference proteome</keyword>
<accession>A0A7K3M8V9</accession>
<evidence type="ECO:0000313" key="3">
    <source>
        <dbReference type="EMBL" id="NDL59709.1"/>
    </source>
</evidence>
<evidence type="ECO:0000256" key="2">
    <source>
        <dbReference type="SAM" id="Phobius"/>
    </source>
</evidence>
<feature type="transmembrane region" description="Helical" evidence="2">
    <location>
        <begin position="107"/>
        <end position="129"/>
    </location>
</feature>
<name>A0A7K3M8V9_9ACTN</name>
<dbReference type="Proteomes" id="UP000460435">
    <property type="component" value="Unassembled WGS sequence"/>
</dbReference>
<keyword evidence="2" id="KW-0472">Membrane</keyword>
<organism evidence="3 4">
    <name type="scientific">Phytoactinopolyspora mesophila</name>
    <dbReference type="NCBI Taxonomy" id="2650750"/>
    <lineage>
        <taxon>Bacteria</taxon>
        <taxon>Bacillati</taxon>
        <taxon>Actinomycetota</taxon>
        <taxon>Actinomycetes</taxon>
        <taxon>Jiangellales</taxon>
        <taxon>Jiangellaceae</taxon>
        <taxon>Phytoactinopolyspora</taxon>
    </lineage>
</organism>
<gene>
    <name evidence="3" type="ORF">F7O44_21795</name>
</gene>
<sequence length="173" mass="17602">MSDSTPPTAGSPAGTEAAGKDVAAAETAGVPGSPHKPSSFAGPMRRVLVVAGLGLAVLMPVATAAGWLLGGSEVGFGILLGLAIPVAFFGLTVVTGVLAARLDNAPFVGVVMAAWFVKMVVLIVIMASIRDAEFFHRTAFFLALVVGVAGWLAAEMIVLMRSRIPYVEVPGGV</sequence>
<proteinExistence type="predicted"/>
<protein>
    <submittedName>
        <fullName evidence="3">Uncharacterized protein</fullName>
    </submittedName>
</protein>
<feature type="transmembrane region" description="Helical" evidence="2">
    <location>
        <begin position="76"/>
        <end position="100"/>
    </location>
</feature>
<dbReference type="AlphaFoldDB" id="A0A7K3M8V9"/>
<dbReference type="RefSeq" id="WP_162452399.1">
    <property type="nucleotide sequence ID" value="NZ_WLZY01000008.1"/>
</dbReference>
<feature type="transmembrane region" description="Helical" evidence="2">
    <location>
        <begin position="47"/>
        <end position="70"/>
    </location>
</feature>